<protein>
    <submittedName>
        <fullName evidence="2">Uncharacterized protein</fullName>
    </submittedName>
</protein>
<proteinExistence type="predicted"/>
<feature type="region of interest" description="Disordered" evidence="1">
    <location>
        <begin position="176"/>
        <end position="227"/>
    </location>
</feature>
<dbReference type="GeneID" id="90073231"/>
<dbReference type="EMBL" id="BTFZ01000006">
    <property type="protein sequence ID" value="GMM35252.1"/>
    <property type="molecule type" value="Genomic_DNA"/>
</dbReference>
<gene>
    <name evidence="2" type="ORF">DASC09_025770</name>
</gene>
<keyword evidence="3" id="KW-1185">Reference proteome</keyword>
<accession>A0AAV5QKU6</accession>
<evidence type="ECO:0000256" key="1">
    <source>
        <dbReference type="SAM" id="MobiDB-lite"/>
    </source>
</evidence>
<reference evidence="2 3" key="1">
    <citation type="journal article" date="2023" name="Elife">
        <title>Identification of key yeast species and microbe-microbe interactions impacting larval growth of Drosophila in the wild.</title>
        <authorList>
            <person name="Mure A."/>
            <person name="Sugiura Y."/>
            <person name="Maeda R."/>
            <person name="Honda K."/>
            <person name="Sakurai N."/>
            <person name="Takahashi Y."/>
            <person name="Watada M."/>
            <person name="Katoh T."/>
            <person name="Gotoh A."/>
            <person name="Gotoh Y."/>
            <person name="Taniguchi I."/>
            <person name="Nakamura K."/>
            <person name="Hayashi T."/>
            <person name="Katayama T."/>
            <person name="Uemura T."/>
            <person name="Hattori Y."/>
        </authorList>
    </citation>
    <scope>NUCLEOTIDE SEQUENCE [LARGE SCALE GENOMIC DNA]</scope>
    <source>
        <strain evidence="2 3">SC-9</strain>
    </source>
</reference>
<dbReference type="InterPro" id="IPR025187">
    <property type="entry name" value="DUF4112"/>
</dbReference>
<name>A0AAV5QKU6_9ASCO</name>
<dbReference type="Pfam" id="PF13430">
    <property type="entry name" value="DUF4112"/>
    <property type="match status" value="1"/>
</dbReference>
<dbReference type="RefSeq" id="XP_064852252.1">
    <property type="nucleotide sequence ID" value="XM_064996180.1"/>
</dbReference>
<organism evidence="2 3">
    <name type="scientific">Saccharomycopsis crataegensis</name>
    <dbReference type="NCBI Taxonomy" id="43959"/>
    <lineage>
        <taxon>Eukaryota</taxon>
        <taxon>Fungi</taxon>
        <taxon>Dikarya</taxon>
        <taxon>Ascomycota</taxon>
        <taxon>Saccharomycotina</taxon>
        <taxon>Saccharomycetes</taxon>
        <taxon>Saccharomycopsidaceae</taxon>
        <taxon>Saccharomycopsis</taxon>
    </lineage>
</organism>
<evidence type="ECO:0000313" key="3">
    <source>
        <dbReference type="Proteomes" id="UP001360560"/>
    </source>
</evidence>
<feature type="compositionally biased region" description="Low complexity" evidence="1">
    <location>
        <begin position="179"/>
        <end position="193"/>
    </location>
</feature>
<sequence length="227" mass="25786">MSFLYSWAFSKLMPKINVGTEDPYYEVTDTKAKNSKRKKLIPEGLSPNDAKLLKKFRKKAHRLDLAFECCCGCRVGWSGILQLIPWIGDIWASYLALRLIQMARKIDGGLPDSVYSKMFANVVFDFTVGLIPYVGALINIAYKCNSRNLLILEHYLVSNRNNSEIDWVELSGAVPGDQRTATNNPTYRNNPPYRGDPTTYQNDPPYRSDLNEKKAKAFTVSTTTDRQ</sequence>
<dbReference type="Proteomes" id="UP001360560">
    <property type="component" value="Unassembled WGS sequence"/>
</dbReference>
<dbReference type="PANTHER" id="PTHR35519:SF2">
    <property type="entry name" value="PH DOMAIN PROTEIN"/>
    <property type="match status" value="1"/>
</dbReference>
<dbReference type="AlphaFoldDB" id="A0AAV5QKU6"/>
<dbReference type="PANTHER" id="PTHR35519">
    <property type="entry name" value="MEMBRANE PROTEINS"/>
    <property type="match status" value="1"/>
</dbReference>
<comment type="caution">
    <text evidence="2">The sequence shown here is derived from an EMBL/GenBank/DDBJ whole genome shotgun (WGS) entry which is preliminary data.</text>
</comment>
<evidence type="ECO:0000313" key="2">
    <source>
        <dbReference type="EMBL" id="GMM35252.1"/>
    </source>
</evidence>